<accession>A0A9D4LTT5</accession>
<dbReference type="Proteomes" id="UP000828390">
    <property type="component" value="Unassembled WGS sequence"/>
</dbReference>
<dbReference type="AlphaFoldDB" id="A0A9D4LTT5"/>
<name>A0A9D4LTT5_DREPO</name>
<evidence type="ECO:0000313" key="1">
    <source>
        <dbReference type="EMBL" id="KAH3864905.1"/>
    </source>
</evidence>
<evidence type="ECO:0000313" key="2">
    <source>
        <dbReference type="Proteomes" id="UP000828390"/>
    </source>
</evidence>
<reference evidence="1" key="2">
    <citation type="submission" date="2020-11" db="EMBL/GenBank/DDBJ databases">
        <authorList>
            <person name="McCartney M.A."/>
            <person name="Auch B."/>
            <person name="Kono T."/>
            <person name="Mallez S."/>
            <person name="Becker A."/>
            <person name="Gohl D.M."/>
            <person name="Silverstein K.A.T."/>
            <person name="Koren S."/>
            <person name="Bechman K.B."/>
            <person name="Herman A."/>
            <person name="Abrahante J.E."/>
            <person name="Garbe J."/>
        </authorList>
    </citation>
    <scope>NUCLEOTIDE SEQUENCE</scope>
    <source>
        <strain evidence="1">Duluth1</strain>
        <tissue evidence="1">Whole animal</tissue>
    </source>
</reference>
<proteinExistence type="predicted"/>
<gene>
    <name evidence="1" type="ORF">DPMN_027938</name>
</gene>
<keyword evidence="2" id="KW-1185">Reference proteome</keyword>
<dbReference type="EMBL" id="JAIWYP010000002">
    <property type="protein sequence ID" value="KAH3864905.1"/>
    <property type="molecule type" value="Genomic_DNA"/>
</dbReference>
<reference evidence="1" key="1">
    <citation type="journal article" date="2019" name="bioRxiv">
        <title>The Genome of the Zebra Mussel, Dreissena polymorpha: A Resource for Invasive Species Research.</title>
        <authorList>
            <person name="McCartney M.A."/>
            <person name="Auch B."/>
            <person name="Kono T."/>
            <person name="Mallez S."/>
            <person name="Zhang Y."/>
            <person name="Obille A."/>
            <person name="Becker A."/>
            <person name="Abrahante J.E."/>
            <person name="Garbe J."/>
            <person name="Badalamenti J.P."/>
            <person name="Herman A."/>
            <person name="Mangelson H."/>
            <person name="Liachko I."/>
            <person name="Sullivan S."/>
            <person name="Sone E.D."/>
            <person name="Koren S."/>
            <person name="Silverstein K.A.T."/>
            <person name="Beckman K.B."/>
            <person name="Gohl D.M."/>
        </authorList>
    </citation>
    <scope>NUCLEOTIDE SEQUENCE</scope>
    <source>
        <strain evidence="1">Duluth1</strain>
        <tissue evidence="1">Whole animal</tissue>
    </source>
</reference>
<organism evidence="1 2">
    <name type="scientific">Dreissena polymorpha</name>
    <name type="common">Zebra mussel</name>
    <name type="synonym">Mytilus polymorpha</name>
    <dbReference type="NCBI Taxonomy" id="45954"/>
    <lineage>
        <taxon>Eukaryota</taxon>
        <taxon>Metazoa</taxon>
        <taxon>Spiralia</taxon>
        <taxon>Lophotrochozoa</taxon>
        <taxon>Mollusca</taxon>
        <taxon>Bivalvia</taxon>
        <taxon>Autobranchia</taxon>
        <taxon>Heteroconchia</taxon>
        <taxon>Euheterodonta</taxon>
        <taxon>Imparidentia</taxon>
        <taxon>Neoheterodontei</taxon>
        <taxon>Myida</taxon>
        <taxon>Dreissenoidea</taxon>
        <taxon>Dreissenidae</taxon>
        <taxon>Dreissena</taxon>
    </lineage>
</organism>
<protein>
    <submittedName>
        <fullName evidence="1">Uncharacterized protein</fullName>
    </submittedName>
</protein>
<comment type="caution">
    <text evidence="1">The sequence shown here is derived from an EMBL/GenBank/DDBJ whole genome shotgun (WGS) entry which is preliminary data.</text>
</comment>
<sequence length="124" mass="13778">MQGRRKQIDIGAAEGVGLLKRSRVRFLGLESVLGVFGGDLKNAPTVGIEPMTSRSLGGHHIHYTTATEWNPWGYPGHIWHRTPGATLVTYGIEHLELPWAHMALNPWSYPGYIWHRTPGATLVT</sequence>